<proteinExistence type="predicted"/>
<dbReference type="InterPro" id="IPR006600">
    <property type="entry name" value="HTH_CenpB_DNA-bd_dom"/>
</dbReference>
<dbReference type="InterPro" id="IPR004875">
    <property type="entry name" value="DDE_SF_endonuclease_dom"/>
</dbReference>
<dbReference type="AlphaFoldDB" id="A0A087UFS2"/>
<feature type="domain" description="DDE-1" evidence="2">
    <location>
        <begin position="108"/>
        <end position="175"/>
    </location>
</feature>
<feature type="domain" description="HTH CENPB-type" evidence="3">
    <location>
        <begin position="68"/>
        <end position="105"/>
    </location>
</feature>
<dbReference type="GO" id="GO:0003677">
    <property type="term" value="F:DNA binding"/>
    <property type="evidence" value="ECO:0007669"/>
    <property type="project" value="UniProtKB-KW"/>
</dbReference>
<accession>A0A087UFS2</accession>
<sequence length="200" mass="23113">MSGKRLRSFTVSEKLKILREVELIGNRAARRKYDVSKSCIRDWQKKEELFQRSSGARRAFRGQHAKHPKIKQKLYEYVIEKRARGYGVSTEMCQLKAIQIAREVQREADGTKLPLYVILNYKTLPKGALSLGIIVRAQESGWMVASHFEDWMKSVWDRHPSALLKLPSMLVLGSFLHIGLIQCKKCAKKKGQILWLFRLG</sequence>
<dbReference type="STRING" id="407821.A0A087UFS2"/>
<evidence type="ECO:0000313" key="4">
    <source>
        <dbReference type="EMBL" id="KFM76211.1"/>
    </source>
</evidence>
<dbReference type="Proteomes" id="UP000054359">
    <property type="component" value="Unassembled WGS sequence"/>
</dbReference>
<name>A0A087UFS2_STEMI</name>
<dbReference type="EMBL" id="KK119614">
    <property type="protein sequence ID" value="KFM76211.1"/>
    <property type="molecule type" value="Genomic_DNA"/>
</dbReference>
<gene>
    <name evidence="4" type="ORF">X975_19239</name>
</gene>
<feature type="non-terminal residue" evidence="4">
    <location>
        <position position="200"/>
    </location>
</feature>
<protein>
    <submittedName>
        <fullName evidence="4">Pogo transposable element with KRAB</fullName>
    </submittedName>
</protein>
<reference evidence="4 5" key="1">
    <citation type="submission" date="2013-11" db="EMBL/GenBank/DDBJ databases">
        <title>Genome sequencing of Stegodyphus mimosarum.</title>
        <authorList>
            <person name="Bechsgaard J."/>
        </authorList>
    </citation>
    <scope>NUCLEOTIDE SEQUENCE [LARGE SCALE GENOMIC DNA]</scope>
</reference>
<dbReference type="OrthoDB" id="8123525at2759"/>
<organism evidence="4 5">
    <name type="scientific">Stegodyphus mimosarum</name>
    <name type="common">African social velvet spider</name>
    <dbReference type="NCBI Taxonomy" id="407821"/>
    <lineage>
        <taxon>Eukaryota</taxon>
        <taxon>Metazoa</taxon>
        <taxon>Ecdysozoa</taxon>
        <taxon>Arthropoda</taxon>
        <taxon>Chelicerata</taxon>
        <taxon>Arachnida</taxon>
        <taxon>Araneae</taxon>
        <taxon>Araneomorphae</taxon>
        <taxon>Entelegynae</taxon>
        <taxon>Eresoidea</taxon>
        <taxon>Eresidae</taxon>
        <taxon>Stegodyphus</taxon>
    </lineage>
</organism>
<keyword evidence="5" id="KW-1185">Reference proteome</keyword>
<evidence type="ECO:0000256" key="1">
    <source>
        <dbReference type="ARBA" id="ARBA00023125"/>
    </source>
</evidence>
<dbReference type="Pfam" id="PF03184">
    <property type="entry name" value="DDE_1"/>
    <property type="match status" value="1"/>
</dbReference>
<keyword evidence="1" id="KW-0238">DNA-binding</keyword>
<evidence type="ECO:0000259" key="2">
    <source>
        <dbReference type="Pfam" id="PF03184"/>
    </source>
</evidence>
<evidence type="ECO:0000313" key="5">
    <source>
        <dbReference type="Proteomes" id="UP000054359"/>
    </source>
</evidence>
<evidence type="ECO:0000259" key="3">
    <source>
        <dbReference type="Pfam" id="PF03221"/>
    </source>
</evidence>
<dbReference type="Pfam" id="PF03221">
    <property type="entry name" value="HTH_Tnp_Tc5"/>
    <property type="match status" value="1"/>
</dbReference>